<organism evidence="2 3">
    <name type="scientific">Steinernema carpocapsae</name>
    <name type="common">Entomopathogenic nematode</name>
    <dbReference type="NCBI Taxonomy" id="34508"/>
    <lineage>
        <taxon>Eukaryota</taxon>
        <taxon>Metazoa</taxon>
        <taxon>Ecdysozoa</taxon>
        <taxon>Nematoda</taxon>
        <taxon>Chromadorea</taxon>
        <taxon>Rhabditida</taxon>
        <taxon>Tylenchina</taxon>
        <taxon>Panagrolaimomorpha</taxon>
        <taxon>Strongyloidoidea</taxon>
        <taxon>Steinernematidae</taxon>
        <taxon>Steinernema</taxon>
    </lineage>
</organism>
<name>A0A4V6A046_STECR</name>
<keyword evidence="3" id="KW-1185">Reference proteome</keyword>
<comment type="caution">
    <text evidence="2">The sequence shown here is derived from an EMBL/GenBank/DDBJ whole genome shotgun (WGS) entry which is preliminary data.</text>
</comment>
<feature type="compositionally biased region" description="Polar residues" evidence="1">
    <location>
        <begin position="92"/>
        <end position="101"/>
    </location>
</feature>
<dbReference type="EMBL" id="AZBU02000007">
    <property type="protein sequence ID" value="TKR70025.1"/>
    <property type="molecule type" value="Genomic_DNA"/>
</dbReference>
<gene>
    <name evidence="2" type="ORF">L596_022097</name>
</gene>
<dbReference type="Proteomes" id="UP000298663">
    <property type="component" value="Unassembled WGS sequence"/>
</dbReference>
<reference evidence="2 3" key="2">
    <citation type="journal article" date="2019" name="G3 (Bethesda)">
        <title>Hybrid Assembly of the Genome of the Entomopathogenic Nematode Steinernema carpocapsae Identifies the X-Chromosome.</title>
        <authorList>
            <person name="Serra L."/>
            <person name="Macchietto M."/>
            <person name="Macias-Munoz A."/>
            <person name="McGill C.J."/>
            <person name="Rodriguez I.M."/>
            <person name="Rodriguez B."/>
            <person name="Murad R."/>
            <person name="Mortazavi A."/>
        </authorList>
    </citation>
    <scope>NUCLEOTIDE SEQUENCE [LARGE SCALE GENOMIC DNA]</scope>
    <source>
        <strain evidence="2 3">ALL</strain>
    </source>
</reference>
<evidence type="ECO:0000313" key="3">
    <source>
        <dbReference type="Proteomes" id="UP000298663"/>
    </source>
</evidence>
<proteinExistence type="predicted"/>
<reference evidence="2 3" key="1">
    <citation type="journal article" date="2015" name="Genome Biol.">
        <title>Comparative genomics of Steinernema reveals deeply conserved gene regulatory networks.</title>
        <authorList>
            <person name="Dillman A.R."/>
            <person name="Macchietto M."/>
            <person name="Porter C.F."/>
            <person name="Rogers A."/>
            <person name="Williams B."/>
            <person name="Antoshechkin I."/>
            <person name="Lee M.M."/>
            <person name="Goodwin Z."/>
            <person name="Lu X."/>
            <person name="Lewis E.E."/>
            <person name="Goodrich-Blair H."/>
            <person name="Stock S.P."/>
            <person name="Adams B.J."/>
            <person name="Sternberg P.W."/>
            <person name="Mortazavi A."/>
        </authorList>
    </citation>
    <scope>NUCLEOTIDE SEQUENCE [LARGE SCALE GENOMIC DNA]</scope>
    <source>
        <strain evidence="2 3">ALL</strain>
    </source>
</reference>
<dbReference type="AlphaFoldDB" id="A0A4V6A046"/>
<feature type="region of interest" description="Disordered" evidence="1">
    <location>
        <begin position="88"/>
        <end position="109"/>
    </location>
</feature>
<evidence type="ECO:0000313" key="2">
    <source>
        <dbReference type="EMBL" id="TKR70025.1"/>
    </source>
</evidence>
<evidence type="ECO:0000256" key="1">
    <source>
        <dbReference type="SAM" id="MobiDB-lite"/>
    </source>
</evidence>
<protein>
    <submittedName>
        <fullName evidence="2">Uncharacterized protein</fullName>
    </submittedName>
</protein>
<sequence length="109" mass="12315">MQRVYQGAGDPPRMTTHLDASGLGPKIFLTIERTCGHGVRRHLHDWTRRSLTRGERTAGSPLLDRSKLSPNALRLLEALRTKPLQHFDFQWPSPTTRNDSPGISLPEHV</sequence>
<accession>A0A4V6A046</accession>